<dbReference type="InterPro" id="IPR043641">
    <property type="entry name" value="PPE-PPW_C"/>
</dbReference>
<gene>
    <name evidence="5" type="ORF">I543_2358</name>
</gene>
<dbReference type="PANTHER" id="PTHR46766">
    <property type="entry name" value="GLUTAMINE-RICH PROTEIN 2"/>
    <property type="match status" value="1"/>
</dbReference>
<dbReference type="PANTHER" id="PTHR46766:SF1">
    <property type="entry name" value="GLUTAMINE-RICH PROTEIN 2"/>
    <property type="match status" value="1"/>
</dbReference>
<dbReference type="Pfam" id="PF00823">
    <property type="entry name" value="PPE"/>
    <property type="match status" value="1"/>
</dbReference>
<feature type="domain" description="PPE" evidence="3">
    <location>
        <begin position="6"/>
        <end position="168"/>
    </location>
</feature>
<organism evidence="5 6">
    <name type="scientific">Mycobacteroides abscessus 21</name>
    <dbReference type="NCBI Taxonomy" id="1299324"/>
    <lineage>
        <taxon>Bacteria</taxon>
        <taxon>Bacillati</taxon>
        <taxon>Actinomycetota</taxon>
        <taxon>Actinomycetes</taxon>
        <taxon>Mycobacteriales</taxon>
        <taxon>Mycobacteriaceae</taxon>
        <taxon>Mycobacteroides</taxon>
        <taxon>Mycobacteroides abscessus</taxon>
    </lineage>
</organism>
<accession>A0A829Q143</accession>
<dbReference type="GO" id="GO:0052572">
    <property type="term" value="P:response to host immune response"/>
    <property type="evidence" value="ECO:0007669"/>
    <property type="project" value="TreeGrafter"/>
</dbReference>
<feature type="region of interest" description="Disordered" evidence="2">
    <location>
        <begin position="403"/>
        <end position="427"/>
    </location>
</feature>
<dbReference type="Pfam" id="PF18878">
    <property type="entry name" value="PPE-PPW"/>
    <property type="match status" value="1"/>
</dbReference>
<dbReference type="SUPFAM" id="SSF140459">
    <property type="entry name" value="PE/PPE dimer-like"/>
    <property type="match status" value="1"/>
</dbReference>
<feature type="domain" description="PPE-PPW subfamily C-terminal" evidence="4">
    <location>
        <begin position="445"/>
        <end position="493"/>
    </location>
</feature>
<dbReference type="EMBL" id="JAOF01000001">
    <property type="protein sequence ID" value="EUA46383.1"/>
    <property type="molecule type" value="Genomic_DNA"/>
</dbReference>
<name>A0A829Q143_9MYCO</name>
<reference evidence="5 6" key="1">
    <citation type="submission" date="2013-12" db="EMBL/GenBank/DDBJ databases">
        <authorList>
            <person name="Madinger N."/>
            <person name="Lenaerts A."/>
            <person name="Ordway D."/>
            <person name="DeGroote M.A."/>
            <person name="Parker T."/>
            <person name="Sizemore C."/>
            <person name="Tallon L.J."/>
            <person name="Sadzewicz L.K."/>
            <person name="Sengamalay N."/>
            <person name="Fraser C.M."/>
            <person name="Hine E."/>
            <person name="Shefchek K.A."/>
            <person name="Das S.P."/>
            <person name="Tettelin H."/>
        </authorList>
    </citation>
    <scope>NUCLEOTIDE SEQUENCE [LARGE SCALE GENOMIC DNA]</scope>
    <source>
        <strain evidence="5 6">21</strain>
    </source>
</reference>
<evidence type="ECO:0000256" key="2">
    <source>
        <dbReference type="SAM" id="MobiDB-lite"/>
    </source>
</evidence>
<feature type="compositionally biased region" description="Low complexity" evidence="2">
    <location>
        <begin position="335"/>
        <end position="351"/>
    </location>
</feature>
<comment type="similarity">
    <text evidence="1">Belongs to the mycobacterial PPE family.</text>
</comment>
<protein>
    <submittedName>
        <fullName evidence="5">PPE family protein</fullName>
    </submittedName>
</protein>
<dbReference type="AlphaFoldDB" id="A0A829Q143"/>
<evidence type="ECO:0000256" key="1">
    <source>
        <dbReference type="ARBA" id="ARBA00010652"/>
    </source>
</evidence>
<dbReference type="Proteomes" id="UP000020103">
    <property type="component" value="Unassembled WGS sequence"/>
</dbReference>
<evidence type="ECO:0000313" key="6">
    <source>
        <dbReference type="Proteomes" id="UP000020103"/>
    </source>
</evidence>
<evidence type="ECO:0000259" key="4">
    <source>
        <dbReference type="Pfam" id="PF18878"/>
    </source>
</evidence>
<feature type="compositionally biased region" description="Low complexity" evidence="2">
    <location>
        <begin position="300"/>
        <end position="311"/>
    </location>
</feature>
<dbReference type="InterPro" id="IPR038332">
    <property type="entry name" value="PPE_sf"/>
</dbReference>
<proteinExistence type="inferred from homology"/>
<evidence type="ECO:0000259" key="3">
    <source>
        <dbReference type="Pfam" id="PF00823"/>
    </source>
</evidence>
<sequence length="523" mass="53934">MSAPIWMASPPEVHSALLSAGPGPGALLAAAAQWQALSVQYTTAATELTQLLAATGSGSWQGPSAAQYVASHAPYLAWLTQQSAMSATNAVLHETSAAAYTTALAAMPTLAELAANHMIHGVLLATNFFGINTIPIALNEADYIRMWIQAATTMGVYQGVSTAAVTSVAPTPPAPTIMAPGGEMSRMAADMSGMAAQAQAAESGMALNDSESFFDKLMRQIQEFFSDPLGTLQKILQDFMRNPLEALVAWGPLLFFIAYEAFFIPFGFTFWGVMLSAPLWLPLLLVGLAQLVNPVPVEADAPADEPAPQQARVERSSPQQQPFAMGGMPGGGGAPATPANAPATPANAPASPAAAAATPAYMVYAVQEDPPAARFGPTLNEGSGAKAPAAGISAAAAAAASARSRARRKRGARIKDPAPQFMDMNSPVDPDFSEPATRHTAGVGASGRGAGQLGFAGTLPRTTSTTSAAGLIEREAASEMDGTRTVPMLPTSWGTDPEPDPDRAPSVPAPDEDWPPGERGAST</sequence>
<feature type="region of interest" description="Disordered" evidence="2">
    <location>
        <begin position="473"/>
        <end position="523"/>
    </location>
</feature>
<dbReference type="Gene3D" id="1.20.1260.20">
    <property type="entry name" value="PPE superfamily"/>
    <property type="match status" value="1"/>
</dbReference>
<dbReference type="InterPro" id="IPR000030">
    <property type="entry name" value="PPE_dom"/>
</dbReference>
<feature type="region of interest" description="Disordered" evidence="2">
    <location>
        <begin position="300"/>
        <end position="351"/>
    </location>
</feature>
<comment type="caution">
    <text evidence="5">The sequence shown here is derived from an EMBL/GenBank/DDBJ whole genome shotgun (WGS) entry which is preliminary data.</text>
</comment>
<evidence type="ECO:0000313" key="5">
    <source>
        <dbReference type="EMBL" id="EUA46383.1"/>
    </source>
</evidence>